<evidence type="ECO:0000256" key="1">
    <source>
        <dbReference type="SAM" id="MobiDB-lite"/>
    </source>
</evidence>
<dbReference type="InterPro" id="IPR019783">
    <property type="entry name" value="SDO1/SBDS_N"/>
</dbReference>
<evidence type="ECO:0000313" key="3">
    <source>
        <dbReference type="EMBL" id="KAK9701260.1"/>
    </source>
</evidence>
<dbReference type="Proteomes" id="UP001479436">
    <property type="component" value="Unassembled WGS sequence"/>
</dbReference>
<feature type="domain" description="Ribosome maturation protein SDO1/SBDS N-terminal" evidence="2">
    <location>
        <begin position="13"/>
        <end position="92"/>
    </location>
</feature>
<organism evidence="3 4">
    <name type="scientific">Basidiobolus ranarum</name>
    <dbReference type="NCBI Taxonomy" id="34480"/>
    <lineage>
        <taxon>Eukaryota</taxon>
        <taxon>Fungi</taxon>
        <taxon>Fungi incertae sedis</taxon>
        <taxon>Zoopagomycota</taxon>
        <taxon>Entomophthoromycotina</taxon>
        <taxon>Basidiobolomycetes</taxon>
        <taxon>Basidiobolales</taxon>
        <taxon>Basidiobolaceae</taxon>
        <taxon>Basidiobolus</taxon>
    </lineage>
</organism>
<gene>
    <name evidence="3" type="ORF">K7432_011797</name>
</gene>
<dbReference type="Pfam" id="PF01172">
    <property type="entry name" value="SBDS_N"/>
    <property type="match status" value="1"/>
</dbReference>
<dbReference type="EMBL" id="JASJQH010007830">
    <property type="protein sequence ID" value="KAK9701260.1"/>
    <property type="molecule type" value="Genomic_DNA"/>
</dbReference>
<sequence>MVATQKIVYSNPEKSDKEFFVYVHADIYADWKDDKSVPVTDVIQAYNVYTTHTGGNTGVVIAPTKSDLEKVFGFSHDAEVVEFILNHGTAKGVAHSKTRGESEHSHGSEVNNGEVKH</sequence>
<feature type="region of interest" description="Disordered" evidence="1">
    <location>
        <begin position="92"/>
        <end position="117"/>
    </location>
</feature>
<keyword evidence="4" id="KW-1185">Reference proteome</keyword>
<dbReference type="Gene3D" id="3.30.1250.10">
    <property type="entry name" value="Ribosome maturation protein SBDS, N-terminal domain"/>
    <property type="match status" value="1"/>
</dbReference>
<proteinExistence type="predicted"/>
<dbReference type="InterPro" id="IPR036786">
    <property type="entry name" value="Ribosome_mat_SBDS_N_sf"/>
</dbReference>
<name>A0ABR2VTA6_9FUNG</name>
<accession>A0ABR2VTA6</accession>
<feature type="compositionally biased region" description="Basic and acidic residues" evidence="1">
    <location>
        <begin position="98"/>
        <end position="107"/>
    </location>
</feature>
<protein>
    <recommendedName>
        <fullName evidence="2">Ribosome maturation protein SDO1/SBDS N-terminal domain-containing protein</fullName>
    </recommendedName>
</protein>
<evidence type="ECO:0000313" key="4">
    <source>
        <dbReference type="Proteomes" id="UP001479436"/>
    </source>
</evidence>
<evidence type="ECO:0000259" key="2">
    <source>
        <dbReference type="Pfam" id="PF01172"/>
    </source>
</evidence>
<comment type="caution">
    <text evidence="3">The sequence shown here is derived from an EMBL/GenBank/DDBJ whole genome shotgun (WGS) entry which is preliminary data.</text>
</comment>
<reference evidence="3 4" key="1">
    <citation type="submission" date="2023-04" db="EMBL/GenBank/DDBJ databases">
        <title>Genome of Basidiobolus ranarum AG-B5.</title>
        <authorList>
            <person name="Stajich J.E."/>
            <person name="Carter-House D."/>
            <person name="Gryganskyi A."/>
        </authorList>
    </citation>
    <scope>NUCLEOTIDE SEQUENCE [LARGE SCALE GENOMIC DNA]</scope>
    <source>
        <strain evidence="3 4">AG-B5</strain>
    </source>
</reference>
<dbReference type="SUPFAM" id="SSF89895">
    <property type="entry name" value="FYSH domain"/>
    <property type="match status" value="1"/>
</dbReference>